<dbReference type="InterPro" id="IPR000014">
    <property type="entry name" value="PAS"/>
</dbReference>
<dbReference type="RefSeq" id="WP_014357363.1">
    <property type="nucleotide sequence ID" value="NC_016894.1"/>
</dbReference>
<dbReference type="PANTHER" id="PTHR43155:SF2">
    <property type="entry name" value="CYCLIC DI-GMP PHOSPHODIESTERASE PA4108"/>
    <property type="match status" value="1"/>
</dbReference>
<protein>
    <submittedName>
        <fullName evidence="5">Response regulator-like protein</fullName>
    </submittedName>
</protein>
<dbReference type="InterPro" id="IPR029787">
    <property type="entry name" value="Nucleotide_cyclase"/>
</dbReference>
<dbReference type="OrthoDB" id="9804747at2"/>
<gene>
    <name evidence="5" type="ordered locus">Awo_c30380</name>
</gene>
<dbReference type="PANTHER" id="PTHR43155">
    <property type="entry name" value="CYCLIC DI-GMP PHOSPHODIESTERASE PA4108-RELATED"/>
    <property type="match status" value="1"/>
</dbReference>
<dbReference type="PROSITE" id="PS50112">
    <property type="entry name" value="PAS"/>
    <property type="match status" value="1"/>
</dbReference>
<organism evidence="5 6">
    <name type="scientific">Acetobacterium woodii (strain ATCC 29683 / DSM 1030 / JCM 2381 / KCTC 1655 / WB1)</name>
    <dbReference type="NCBI Taxonomy" id="931626"/>
    <lineage>
        <taxon>Bacteria</taxon>
        <taxon>Bacillati</taxon>
        <taxon>Bacillota</taxon>
        <taxon>Clostridia</taxon>
        <taxon>Eubacteriales</taxon>
        <taxon>Eubacteriaceae</taxon>
        <taxon>Acetobacterium</taxon>
    </lineage>
</organism>
<dbReference type="eggNOG" id="COG5000">
    <property type="taxonomic scope" value="Bacteria"/>
</dbReference>
<evidence type="ECO:0000259" key="1">
    <source>
        <dbReference type="PROSITE" id="PS50112"/>
    </source>
</evidence>
<dbReference type="NCBIfam" id="TIGR00229">
    <property type="entry name" value="sensory_box"/>
    <property type="match status" value="2"/>
</dbReference>
<evidence type="ECO:0000259" key="3">
    <source>
        <dbReference type="PROSITE" id="PS50887"/>
    </source>
</evidence>
<dbReference type="Pfam" id="PF00990">
    <property type="entry name" value="GGDEF"/>
    <property type="match status" value="1"/>
</dbReference>
<dbReference type="STRING" id="931626.Awo_c30380"/>
<name>H6LI66_ACEWD</name>
<dbReference type="PROSITE" id="PS51832">
    <property type="entry name" value="HD_GYP"/>
    <property type="match status" value="1"/>
</dbReference>
<dbReference type="InterPro" id="IPR006675">
    <property type="entry name" value="HDIG_dom"/>
</dbReference>
<evidence type="ECO:0000259" key="2">
    <source>
        <dbReference type="PROSITE" id="PS50113"/>
    </source>
</evidence>
<reference evidence="5 6" key="2">
    <citation type="journal article" date="2012" name="PLoS ONE">
        <title>An ancient pathway combining carbon dioxide fixation with the generation and utilization of a sodium ion gradient for ATP synthesis.</title>
        <authorList>
            <person name="Poehlein A."/>
            <person name="Schmidt S."/>
            <person name="Kaster A.K."/>
            <person name="Goenrich M."/>
            <person name="Vollmers J."/>
            <person name="Thurmer A."/>
            <person name="Bertsch J."/>
            <person name="Schuchmann K."/>
            <person name="Voigt B."/>
            <person name="Hecker M."/>
            <person name="Daniel R."/>
            <person name="Thauer R.K."/>
            <person name="Gottschalk G."/>
            <person name="Muller V."/>
        </authorList>
    </citation>
    <scope>NUCLEOTIDE SEQUENCE [LARGE SCALE GENOMIC DNA]</scope>
    <source>
        <strain evidence="6">ATCC 29683 / DSM 1030 / JCM 2381 / KCTC 1655 / WB1</strain>
    </source>
</reference>
<dbReference type="InterPro" id="IPR013655">
    <property type="entry name" value="PAS_fold_3"/>
</dbReference>
<dbReference type="SMART" id="SM00091">
    <property type="entry name" value="PAS"/>
    <property type="match status" value="1"/>
</dbReference>
<feature type="domain" description="PAC" evidence="2">
    <location>
        <begin position="332"/>
        <end position="385"/>
    </location>
</feature>
<dbReference type="Pfam" id="PF13487">
    <property type="entry name" value="HD_5"/>
    <property type="match status" value="1"/>
</dbReference>
<dbReference type="Gene3D" id="1.10.3210.10">
    <property type="entry name" value="Hypothetical protein af1432"/>
    <property type="match status" value="1"/>
</dbReference>
<dbReference type="InterPro" id="IPR000160">
    <property type="entry name" value="GGDEF_dom"/>
</dbReference>
<dbReference type="EMBL" id="CP002987">
    <property type="protein sequence ID" value="AFA49766.1"/>
    <property type="molecule type" value="Genomic_DNA"/>
</dbReference>
<evidence type="ECO:0000313" key="5">
    <source>
        <dbReference type="EMBL" id="AFA49766.1"/>
    </source>
</evidence>
<proteinExistence type="predicted"/>
<dbReference type="SMART" id="SM00471">
    <property type="entry name" value="HDc"/>
    <property type="match status" value="1"/>
</dbReference>
<dbReference type="CDD" id="cd00130">
    <property type="entry name" value="PAS"/>
    <property type="match status" value="2"/>
</dbReference>
<sequence>MIENFFKIDTKQVSVGYSNHEIICDDQGNPKDYKFINMNNFYERLLNRKKEELLGKTAVSLFPEITQEWLNVCGNVALNGEPVHFQNYLGRLKKYFDITIYSPQPRQFVIIAVDITDQKNLENALKESETRMHAVATSANDAILIMDSMGLITFWNPAAKNIFGYSAAEAIGQNLHNLIAPAKYHKSYNSAFSIFKKTGKGPAIGKALDFESCRKDKTKIYVQLSLSAIRINNEWHSVGLIRDITVQKHSADLLKQSEMRLIAAQKMAHVGNWELDLSTNKMWASEEACNIYGIAYHDTYLPQDLTRKYTLPEYHSKLDTAWTNLIFNNAAYDIEFQIKNQKNGEIRYVHSIGNLIRDDYGNPSKVLGTIQDVTNIKLKEAKILDLSFHDQLTGLYNRRFYKEELKRMDLKRNLPLTILMGDINGLKLINDSFGHDVGDTLLKKAATILTKCCRTNDIISRIGGDEFVILLPQTDRFETEQLIKRIKIRASQEKVASIDISISFGYETMVYETENVKDVFKKAEDHMYHNKLFESPSLRSKTIDTIMKTLYEKNIREEQHSHRVSTLCQSMGETLGFPEHKIKELKTVGLLHDIGKIAIDEKILNKPDKLTNDEWLEIKRHSEIGYRILSTVNEMSEIAEYVLAHHEKWDGNGYPKGLKGNEIPLESRIITISDAYDAMTSKRTYQRKMQVTEAITELQKNAGIQFDPGLVMLFIEKVIKTEVPVTPE</sequence>
<dbReference type="SMART" id="SM00086">
    <property type="entry name" value="PAC"/>
    <property type="match status" value="2"/>
</dbReference>
<dbReference type="PROSITE" id="PS50113">
    <property type="entry name" value="PAC"/>
    <property type="match status" value="1"/>
</dbReference>
<reference evidence="6" key="1">
    <citation type="submission" date="2011-07" db="EMBL/GenBank/DDBJ databases">
        <title>Complete genome sequence of Acetobacterium woodii.</title>
        <authorList>
            <person name="Poehlein A."/>
            <person name="Schmidt S."/>
            <person name="Kaster A.-K."/>
            <person name="Goenrich M."/>
            <person name="Vollmers J."/>
            <person name="Thuermer A."/>
            <person name="Gottschalk G."/>
            <person name="Thauer R.K."/>
            <person name="Daniel R."/>
            <person name="Mueller V."/>
        </authorList>
    </citation>
    <scope>NUCLEOTIDE SEQUENCE [LARGE SCALE GENOMIC DNA]</scope>
    <source>
        <strain evidence="6">ATCC 29683 / DSM 1030 / JCM 2381 / KCTC 1655 / WB1</strain>
    </source>
</reference>
<dbReference type="AlphaFoldDB" id="H6LI66"/>
<dbReference type="CDD" id="cd00077">
    <property type="entry name" value="HDc"/>
    <property type="match status" value="1"/>
</dbReference>
<dbReference type="Proteomes" id="UP000007177">
    <property type="component" value="Chromosome"/>
</dbReference>
<dbReference type="InterPro" id="IPR043128">
    <property type="entry name" value="Rev_trsase/Diguanyl_cyclase"/>
</dbReference>
<dbReference type="Pfam" id="PF13426">
    <property type="entry name" value="PAS_9"/>
    <property type="match status" value="1"/>
</dbReference>
<dbReference type="HOGENOM" id="CLU_000445_92_5_9"/>
<keyword evidence="6" id="KW-1185">Reference proteome</keyword>
<dbReference type="InterPro" id="IPR003607">
    <property type="entry name" value="HD/PDEase_dom"/>
</dbReference>
<dbReference type="NCBIfam" id="TIGR00277">
    <property type="entry name" value="HDIG"/>
    <property type="match status" value="1"/>
</dbReference>
<dbReference type="CDD" id="cd01949">
    <property type="entry name" value="GGDEF"/>
    <property type="match status" value="1"/>
</dbReference>
<dbReference type="SUPFAM" id="SSF109604">
    <property type="entry name" value="HD-domain/PDEase-like"/>
    <property type="match status" value="1"/>
</dbReference>
<feature type="domain" description="HD-GYP" evidence="4">
    <location>
        <begin position="535"/>
        <end position="728"/>
    </location>
</feature>
<dbReference type="SMART" id="SM00267">
    <property type="entry name" value="GGDEF"/>
    <property type="match status" value="1"/>
</dbReference>
<evidence type="ECO:0000259" key="4">
    <source>
        <dbReference type="PROSITE" id="PS51832"/>
    </source>
</evidence>
<dbReference type="SUPFAM" id="SSF55073">
    <property type="entry name" value="Nucleotide cyclase"/>
    <property type="match status" value="1"/>
</dbReference>
<dbReference type="PROSITE" id="PS50887">
    <property type="entry name" value="GGDEF"/>
    <property type="match status" value="1"/>
</dbReference>
<dbReference type="NCBIfam" id="TIGR00254">
    <property type="entry name" value="GGDEF"/>
    <property type="match status" value="1"/>
</dbReference>
<feature type="domain" description="GGDEF" evidence="3">
    <location>
        <begin position="414"/>
        <end position="543"/>
    </location>
</feature>
<dbReference type="InterPro" id="IPR000700">
    <property type="entry name" value="PAS-assoc_C"/>
</dbReference>
<dbReference type="Gene3D" id="3.30.70.270">
    <property type="match status" value="1"/>
</dbReference>
<feature type="domain" description="PAS" evidence="1">
    <location>
        <begin position="128"/>
        <end position="181"/>
    </location>
</feature>
<dbReference type="KEGG" id="awo:Awo_c30380"/>
<dbReference type="Pfam" id="PF08447">
    <property type="entry name" value="PAS_3"/>
    <property type="match status" value="1"/>
</dbReference>
<dbReference type="eggNOG" id="COG2206">
    <property type="taxonomic scope" value="Bacteria"/>
</dbReference>
<dbReference type="Gene3D" id="3.30.450.20">
    <property type="entry name" value="PAS domain"/>
    <property type="match status" value="3"/>
</dbReference>
<accession>H6LI66</accession>
<dbReference type="InterPro" id="IPR001610">
    <property type="entry name" value="PAC"/>
</dbReference>
<dbReference type="InterPro" id="IPR035965">
    <property type="entry name" value="PAS-like_dom_sf"/>
</dbReference>
<evidence type="ECO:0000313" key="6">
    <source>
        <dbReference type="Proteomes" id="UP000007177"/>
    </source>
</evidence>
<dbReference type="InterPro" id="IPR037522">
    <property type="entry name" value="HD_GYP_dom"/>
</dbReference>
<dbReference type="eggNOG" id="COG2199">
    <property type="taxonomic scope" value="Bacteria"/>
</dbReference>
<dbReference type="Gene3D" id="2.10.70.100">
    <property type="match status" value="1"/>
</dbReference>
<dbReference type="SUPFAM" id="SSF55785">
    <property type="entry name" value="PYP-like sensor domain (PAS domain)"/>
    <property type="match status" value="3"/>
</dbReference>